<sequence>MDYERKTRVIANSYYNMGLERAKLRDLSGASECLKKSLHFNKYMTDARNLLGLIYYEVGEVGEALVQWVISMNLQPEENRADQYLGQIQRKSGAMETERRAVRRFNQALIYAQNGSEDLAILQLNKVTESKPNYVKAQLLLALLCIAREDYQKAGKAVYKVLQIDRNHPKALYYKSLVKDGGGSPKTKYEKEPEKRKLKNVLSHRQMEDDDVIIPPSYRENTKDQAVWNILAGLLLGAAVIFFLVMPANTKSINESHNKEMLKYSEALSQASQKADSLAGQLEALEAEKKTAEASLASLTSDSDSVLAQYQAVIGILQAYKKDDFPAAVRIYAGLNPDLITSADVQAVIGEIRKDMAEKGCPILEGLGDKAAEAGDPQNALVYYSKCIDLKPDSWQAKYKTAVIYKGMDQKEQANGLFSDIINNSKDEELSAKAKSERGF</sequence>
<evidence type="ECO:0000256" key="2">
    <source>
        <dbReference type="ARBA" id="ARBA00022803"/>
    </source>
</evidence>
<evidence type="ECO:0000256" key="5">
    <source>
        <dbReference type="SAM" id="Phobius"/>
    </source>
</evidence>
<dbReference type="InterPro" id="IPR050498">
    <property type="entry name" value="Ycf3"/>
</dbReference>
<keyword evidence="4" id="KW-0175">Coiled coil</keyword>
<dbReference type="eggNOG" id="COG3063">
    <property type="taxonomic scope" value="Bacteria"/>
</dbReference>
<keyword evidence="7" id="KW-1185">Reference proteome</keyword>
<dbReference type="Gene3D" id="1.25.40.10">
    <property type="entry name" value="Tetratricopeptide repeat domain"/>
    <property type="match status" value="3"/>
</dbReference>
<dbReference type="InterPro" id="IPR011990">
    <property type="entry name" value="TPR-like_helical_dom_sf"/>
</dbReference>
<evidence type="ECO:0000256" key="3">
    <source>
        <dbReference type="PROSITE-ProRule" id="PRU00339"/>
    </source>
</evidence>
<dbReference type="Proteomes" id="UP000001662">
    <property type="component" value="Chromosome"/>
</dbReference>
<feature type="transmembrane region" description="Helical" evidence="5">
    <location>
        <begin position="226"/>
        <end position="246"/>
    </location>
</feature>
<proteinExistence type="predicted"/>
<keyword evidence="5" id="KW-0812">Transmembrane</keyword>
<keyword evidence="2 3" id="KW-0802">TPR repeat</keyword>
<dbReference type="PROSITE" id="PS50005">
    <property type="entry name" value="TPR"/>
    <property type="match status" value="1"/>
</dbReference>
<dbReference type="RefSeq" id="WP_013272246.1">
    <property type="nucleotide sequence ID" value="NC_014376.1"/>
</dbReference>
<dbReference type="OrthoDB" id="9791784at2"/>
<feature type="repeat" description="TPR" evidence="3">
    <location>
        <begin position="45"/>
        <end position="78"/>
    </location>
</feature>
<reference evidence="6" key="1">
    <citation type="submission" date="2010-07" db="EMBL/GenBank/DDBJ databases">
        <title>Complete sequence of Clostridium saccharolyticum WM1.</title>
        <authorList>
            <consortium name="US DOE Joint Genome Institute"/>
            <person name="Lucas S."/>
            <person name="Copeland A."/>
            <person name="Lapidus A."/>
            <person name="Cheng J.-F."/>
            <person name="Bruce D."/>
            <person name="Goodwin L."/>
            <person name="Pitluck S."/>
            <person name="Chertkov O."/>
            <person name="Detter J.C."/>
            <person name="Han C."/>
            <person name="Tapia R."/>
            <person name="Land M."/>
            <person name="Hauser L."/>
            <person name="Chang Y.-J."/>
            <person name="Jeffries C."/>
            <person name="Kyrpides N."/>
            <person name="Ivanova N."/>
            <person name="Mikhailova N."/>
            <person name="Mouttaki H."/>
            <person name="Lin L."/>
            <person name="Zhou J."/>
            <person name="Hemme C.L."/>
            <person name="Woyke T."/>
        </authorList>
    </citation>
    <scope>NUCLEOTIDE SEQUENCE [LARGE SCALE GENOMIC DNA]</scope>
    <source>
        <strain evidence="6">WM1</strain>
    </source>
</reference>
<dbReference type="PANTHER" id="PTHR44858:SF1">
    <property type="entry name" value="UDP-N-ACETYLGLUCOSAMINE--PEPTIDE N-ACETYLGLUCOSAMINYLTRANSFERASE SPINDLY-RELATED"/>
    <property type="match status" value="1"/>
</dbReference>
<dbReference type="HOGENOM" id="CLU_045944_0_0_9"/>
<dbReference type="KEGG" id="csh:Closa_1558"/>
<dbReference type="Pfam" id="PF13432">
    <property type="entry name" value="TPR_16"/>
    <property type="match status" value="1"/>
</dbReference>
<dbReference type="EMBL" id="CP002109">
    <property type="protein sequence ID" value="ADL04155.1"/>
    <property type="molecule type" value="Genomic_DNA"/>
</dbReference>
<accession>D9R9V5</accession>
<dbReference type="PANTHER" id="PTHR44858">
    <property type="entry name" value="TETRATRICOPEPTIDE REPEAT PROTEIN 6"/>
    <property type="match status" value="1"/>
</dbReference>
<keyword evidence="1" id="KW-0677">Repeat</keyword>
<gene>
    <name evidence="6" type="ordered locus">Closa_1558</name>
</gene>
<dbReference type="InterPro" id="IPR019734">
    <property type="entry name" value="TPR_rpt"/>
</dbReference>
<evidence type="ECO:0000256" key="4">
    <source>
        <dbReference type="SAM" id="Coils"/>
    </source>
</evidence>
<dbReference type="PaxDb" id="610130-Closa_1558"/>
<keyword evidence="5" id="KW-1133">Transmembrane helix</keyword>
<dbReference type="SUPFAM" id="SSF48452">
    <property type="entry name" value="TPR-like"/>
    <property type="match status" value="1"/>
</dbReference>
<keyword evidence="5" id="KW-0472">Membrane</keyword>
<organism evidence="6 7">
    <name type="scientific">Lacrimispora saccharolytica (strain ATCC 35040 / DSM 2544 / NRCC 2533 / WM1)</name>
    <name type="common">Clostridium saccharolyticum</name>
    <dbReference type="NCBI Taxonomy" id="610130"/>
    <lineage>
        <taxon>Bacteria</taxon>
        <taxon>Bacillati</taxon>
        <taxon>Bacillota</taxon>
        <taxon>Clostridia</taxon>
        <taxon>Lachnospirales</taxon>
        <taxon>Lachnospiraceae</taxon>
        <taxon>Lacrimispora</taxon>
    </lineage>
</organism>
<evidence type="ECO:0000313" key="6">
    <source>
        <dbReference type="EMBL" id="ADL04155.1"/>
    </source>
</evidence>
<feature type="coiled-coil region" evidence="4">
    <location>
        <begin position="254"/>
        <end position="302"/>
    </location>
</feature>
<evidence type="ECO:0000256" key="1">
    <source>
        <dbReference type="ARBA" id="ARBA00022737"/>
    </source>
</evidence>
<name>D9R9V5_LACSW</name>
<protein>
    <submittedName>
        <fullName evidence="6">TPR repeat-containing protein</fullName>
    </submittedName>
</protein>
<evidence type="ECO:0000313" key="7">
    <source>
        <dbReference type="Proteomes" id="UP000001662"/>
    </source>
</evidence>
<dbReference type="AlphaFoldDB" id="D9R9V5"/>
<dbReference type="SMART" id="SM00028">
    <property type="entry name" value="TPR"/>
    <property type="match status" value="5"/>
</dbReference>
<dbReference type="STRING" id="610130.Closa_1558"/>